<keyword evidence="2" id="KW-0808">Transferase</keyword>
<keyword evidence="3" id="KW-1185">Reference proteome</keyword>
<dbReference type="Gene3D" id="3.40.50.150">
    <property type="entry name" value="Vaccinia Virus protein VP39"/>
    <property type="match status" value="1"/>
</dbReference>
<dbReference type="EMBL" id="QOUI01000011">
    <property type="protein sequence ID" value="RCK68478.1"/>
    <property type="molecule type" value="Genomic_DNA"/>
</dbReference>
<reference evidence="2 3" key="1">
    <citation type="submission" date="2018-07" db="EMBL/GenBank/DDBJ databases">
        <title>Desertimonas flava gen. nov. sp. nov.</title>
        <authorList>
            <person name="Liu S."/>
        </authorList>
    </citation>
    <scope>NUCLEOTIDE SEQUENCE [LARGE SCALE GENOMIC DNA]</scope>
    <source>
        <strain evidence="2 3">16Sb5-5</strain>
    </source>
</reference>
<gene>
    <name evidence="2" type="ORF">DT076_16365</name>
</gene>
<sequence length="243" mass="26864">MLPNYFDEPVAARYDDSDDGQFDPEVVERTVDVLAELADGRPALELAIGTGRVGLPLSRRGVAVSGIELSEAMLARLRAKPGGADIPVAVGDMAEVRVPGEFGLVYLVFNTIGNLTTQDAQVRCFENAAAHLAPGGLFLVEVGVPSLQRLPVGERFVVFEHTDDHVGIDEYDVVTQWMASHHYLREGDERYQRSSGPFRYVWPSELDLMARIAGMVPLHRWADWDRSEFTAASTSHVSIWQKV</sequence>
<feature type="domain" description="Methyltransferase" evidence="1">
    <location>
        <begin position="44"/>
        <end position="136"/>
    </location>
</feature>
<comment type="caution">
    <text evidence="2">The sequence shown here is derived from an EMBL/GenBank/DDBJ whole genome shotgun (WGS) entry which is preliminary data.</text>
</comment>
<organism evidence="2 3">
    <name type="scientific">Desertihabitans brevis</name>
    <dbReference type="NCBI Taxonomy" id="2268447"/>
    <lineage>
        <taxon>Bacteria</taxon>
        <taxon>Bacillati</taxon>
        <taxon>Actinomycetota</taxon>
        <taxon>Actinomycetes</taxon>
        <taxon>Propionibacteriales</taxon>
        <taxon>Propionibacteriaceae</taxon>
        <taxon>Desertihabitans</taxon>
    </lineage>
</organism>
<dbReference type="GO" id="GO:0008168">
    <property type="term" value="F:methyltransferase activity"/>
    <property type="evidence" value="ECO:0007669"/>
    <property type="project" value="UniProtKB-KW"/>
</dbReference>
<dbReference type="AlphaFoldDB" id="A0A367YRN0"/>
<dbReference type="RefSeq" id="WP_114127765.1">
    <property type="nucleotide sequence ID" value="NZ_QOUI01000011.1"/>
</dbReference>
<protein>
    <submittedName>
        <fullName evidence="2">Class I SAM-dependent methyltransferase</fullName>
    </submittedName>
</protein>
<dbReference type="Proteomes" id="UP000252770">
    <property type="component" value="Unassembled WGS sequence"/>
</dbReference>
<dbReference type="Pfam" id="PF13649">
    <property type="entry name" value="Methyltransf_25"/>
    <property type="match status" value="1"/>
</dbReference>
<dbReference type="CDD" id="cd02440">
    <property type="entry name" value="AdoMet_MTases"/>
    <property type="match status" value="1"/>
</dbReference>
<accession>A0A367YRN0</accession>
<evidence type="ECO:0000313" key="2">
    <source>
        <dbReference type="EMBL" id="RCK68478.1"/>
    </source>
</evidence>
<dbReference type="InterPro" id="IPR041698">
    <property type="entry name" value="Methyltransf_25"/>
</dbReference>
<dbReference type="SUPFAM" id="SSF53335">
    <property type="entry name" value="S-adenosyl-L-methionine-dependent methyltransferases"/>
    <property type="match status" value="1"/>
</dbReference>
<keyword evidence="2" id="KW-0489">Methyltransferase</keyword>
<proteinExistence type="predicted"/>
<dbReference type="InterPro" id="IPR029063">
    <property type="entry name" value="SAM-dependent_MTases_sf"/>
</dbReference>
<evidence type="ECO:0000259" key="1">
    <source>
        <dbReference type="Pfam" id="PF13649"/>
    </source>
</evidence>
<evidence type="ECO:0000313" key="3">
    <source>
        <dbReference type="Proteomes" id="UP000252770"/>
    </source>
</evidence>
<name>A0A367YRN0_9ACTN</name>
<dbReference type="GO" id="GO:0032259">
    <property type="term" value="P:methylation"/>
    <property type="evidence" value="ECO:0007669"/>
    <property type="project" value="UniProtKB-KW"/>
</dbReference>